<evidence type="ECO:0000256" key="2">
    <source>
        <dbReference type="ARBA" id="ARBA00022723"/>
    </source>
</evidence>
<feature type="domain" description="Arf-GAP" evidence="7">
    <location>
        <begin position="12"/>
        <end position="128"/>
    </location>
</feature>
<dbReference type="InterPro" id="IPR038508">
    <property type="entry name" value="ArfGAP_dom_sf"/>
</dbReference>
<dbReference type="EMBL" id="CP014501">
    <property type="protein sequence ID" value="ANB13619.1"/>
    <property type="molecule type" value="Genomic_DNA"/>
</dbReference>
<dbReference type="AlphaFoldDB" id="A0A167E444"/>
<name>A0A167E444_9ASCO</name>
<keyword evidence="9" id="KW-1185">Reference proteome</keyword>
<dbReference type="PROSITE" id="PS50115">
    <property type="entry name" value="ARFGAP"/>
    <property type="match status" value="1"/>
</dbReference>
<dbReference type="Proteomes" id="UP000189580">
    <property type="component" value="Chromosome a"/>
</dbReference>
<dbReference type="InterPro" id="IPR001164">
    <property type="entry name" value="ArfGAP_dom"/>
</dbReference>
<gene>
    <name evidence="8" type="primary">GCS1</name>
    <name evidence="8" type="ORF">AWJ20_1918</name>
</gene>
<dbReference type="InterPro" id="IPR037278">
    <property type="entry name" value="ARFGAP/RecO"/>
</dbReference>
<dbReference type="PRINTS" id="PR00405">
    <property type="entry name" value="REVINTRACTNG"/>
</dbReference>
<keyword evidence="3 5" id="KW-0863">Zinc-finger</keyword>
<organism evidence="8 9">
    <name type="scientific">Sugiyamaella lignohabitans</name>
    <dbReference type="NCBI Taxonomy" id="796027"/>
    <lineage>
        <taxon>Eukaryota</taxon>
        <taxon>Fungi</taxon>
        <taxon>Dikarya</taxon>
        <taxon>Ascomycota</taxon>
        <taxon>Saccharomycotina</taxon>
        <taxon>Dipodascomycetes</taxon>
        <taxon>Dipodascales</taxon>
        <taxon>Trichomonascaceae</taxon>
        <taxon>Sugiyamaella</taxon>
    </lineage>
</organism>
<evidence type="ECO:0000256" key="5">
    <source>
        <dbReference type="PROSITE-ProRule" id="PRU00288"/>
    </source>
</evidence>
<evidence type="ECO:0000256" key="1">
    <source>
        <dbReference type="ARBA" id="ARBA00022468"/>
    </source>
</evidence>
<dbReference type="FunFam" id="1.10.220.150:FF:000014">
    <property type="entry name" value="ADP-ribosylation factor GTPase-activating protein"/>
    <property type="match status" value="1"/>
</dbReference>
<dbReference type="SUPFAM" id="SSF57863">
    <property type="entry name" value="ArfGap/RecO-like zinc finger"/>
    <property type="match status" value="1"/>
</dbReference>
<accession>A0A167E444</accession>
<evidence type="ECO:0000256" key="4">
    <source>
        <dbReference type="ARBA" id="ARBA00022833"/>
    </source>
</evidence>
<dbReference type="OrthoDB" id="983479at2759"/>
<feature type="compositionally biased region" description="Basic and acidic residues" evidence="6">
    <location>
        <begin position="338"/>
        <end position="358"/>
    </location>
</feature>
<keyword evidence="1" id="KW-0343">GTPase activation</keyword>
<dbReference type="PANTHER" id="PTHR46395">
    <property type="entry name" value="ADP-RIBOSYLATION FACTOR GTPASE-ACTIVATING PROTEIN 1"/>
    <property type="match status" value="1"/>
</dbReference>
<dbReference type="Gene3D" id="1.10.220.150">
    <property type="entry name" value="Arf GTPase activating protein"/>
    <property type="match status" value="1"/>
</dbReference>
<evidence type="ECO:0000259" key="7">
    <source>
        <dbReference type="PROSITE" id="PS50115"/>
    </source>
</evidence>
<dbReference type="PANTHER" id="PTHR46395:SF1">
    <property type="entry name" value="ADP-RIBOSYLATION FACTOR GTPASE-ACTIVATING PROTEIN 1"/>
    <property type="match status" value="1"/>
</dbReference>
<proteinExistence type="predicted"/>
<evidence type="ECO:0000256" key="6">
    <source>
        <dbReference type="SAM" id="MobiDB-lite"/>
    </source>
</evidence>
<protein>
    <submittedName>
        <fullName evidence="8">Gcs1p</fullName>
    </submittedName>
</protein>
<reference evidence="8 9" key="1">
    <citation type="submission" date="2016-02" db="EMBL/GenBank/DDBJ databases">
        <title>Complete genome sequence and transcriptome regulation of the pentose utilising yeast Sugiyamaella lignohabitans.</title>
        <authorList>
            <person name="Bellasio M."/>
            <person name="Peymann A."/>
            <person name="Valli M."/>
            <person name="Sipitzky M."/>
            <person name="Graf A."/>
            <person name="Sauer M."/>
            <person name="Marx H."/>
            <person name="Mattanovich D."/>
        </authorList>
    </citation>
    <scope>NUCLEOTIDE SEQUENCE [LARGE SCALE GENOMIC DNA]</scope>
    <source>
        <strain evidence="8 9">CBS 10342</strain>
    </source>
</reference>
<feature type="region of interest" description="Disordered" evidence="6">
    <location>
        <begin position="131"/>
        <end position="231"/>
    </location>
</feature>
<feature type="region of interest" description="Disordered" evidence="6">
    <location>
        <begin position="330"/>
        <end position="358"/>
    </location>
</feature>
<evidence type="ECO:0000313" key="9">
    <source>
        <dbReference type="Proteomes" id="UP000189580"/>
    </source>
</evidence>
<dbReference type="GO" id="GO:0008270">
    <property type="term" value="F:zinc ion binding"/>
    <property type="evidence" value="ECO:0007669"/>
    <property type="project" value="UniProtKB-KW"/>
</dbReference>
<dbReference type="SMART" id="SM00105">
    <property type="entry name" value="ArfGap"/>
    <property type="match status" value="1"/>
</dbReference>
<keyword evidence="2" id="KW-0479">Metal-binding</keyword>
<dbReference type="GO" id="GO:0000139">
    <property type="term" value="C:Golgi membrane"/>
    <property type="evidence" value="ECO:0007669"/>
    <property type="project" value="TreeGrafter"/>
</dbReference>
<evidence type="ECO:0000256" key="3">
    <source>
        <dbReference type="ARBA" id="ARBA00022771"/>
    </source>
</evidence>
<dbReference type="Pfam" id="PF01412">
    <property type="entry name" value="ArfGap"/>
    <property type="match status" value="1"/>
</dbReference>
<dbReference type="CDD" id="cd08830">
    <property type="entry name" value="ArfGap_ArfGap1"/>
    <property type="match status" value="1"/>
</dbReference>
<dbReference type="KEGG" id="slb:AWJ20_1918"/>
<dbReference type="GO" id="GO:0005096">
    <property type="term" value="F:GTPase activator activity"/>
    <property type="evidence" value="ECO:0007669"/>
    <property type="project" value="UniProtKB-KW"/>
</dbReference>
<dbReference type="GO" id="GO:0030100">
    <property type="term" value="P:regulation of endocytosis"/>
    <property type="evidence" value="ECO:0007669"/>
    <property type="project" value="TreeGrafter"/>
</dbReference>
<sequence>MSADWSVDPDNRRRLLALQKQGENRKCFDCGTANPQWATPKYGVFICLECAGIHRGLGVHISFVRSVTMDQFKPDEMKSMELGGNERARVYFEKEGLDSSMSAQQKYNSTVAEDYKELLAAEVEGKEYVRRDRPKFIPGPDGNASTPSGPPIGGGSVGGSRPSSAQSHTQKQRNESYFASLGAKNSGRPDNLPPSQGGKYSGFGSTPPPQTSSGSGSGGLGSLSIDDLQKDPLGSLTKGWSLFSSAVTKSVGEVSESYIKPGMRNFAESDVGANARKAMVQFGQKMQETGKYGIETFNQFTNEHGHHGASSANGSYGKLFDGLGEEPTIEPAFGLSKPTERTKLEGIKSKEDEEWDKW</sequence>
<dbReference type="GO" id="GO:0032012">
    <property type="term" value="P:regulation of ARF protein signal transduction"/>
    <property type="evidence" value="ECO:0007669"/>
    <property type="project" value="TreeGrafter"/>
</dbReference>
<dbReference type="GeneID" id="30033772"/>
<evidence type="ECO:0000313" key="8">
    <source>
        <dbReference type="EMBL" id="ANB13619.1"/>
    </source>
</evidence>
<keyword evidence="4" id="KW-0862">Zinc</keyword>
<dbReference type="RefSeq" id="XP_018736096.1">
    <property type="nucleotide sequence ID" value="XM_018878832.1"/>
</dbReference>